<evidence type="ECO:0000313" key="3">
    <source>
        <dbReference type="Proteomes" id="UP000193067"/>
    </source>
</evidence>
<name>A0A1Y2IXL5_TRAC3</name>
<accession>A0A1Y2IXL5</accession>
<dbReference type="Proteomes" id="UP000193067">
    <property type="component" value="Unassembled WGS sequence"/>
</dbReference>
<proteinExistence type="predicted"/>
<organism evidence="2 3">
    <name type="scientific">Trametes coccinea (strain BRFM310)</name>
    <name type="common">Pycnoporus coccineus</name>
    <dbReference type="NCBI Taxonomy" id="1353009"/>
    <lineage>
        <taxon>Eukaryota</taxon>
        <taxon>Fungi</taxon>
        <taxon>Dikarya</taxon>
        <taxon>Basidiomycota</taxon>
        <taxon>Agaricomycotina</taxon>
        <taxon>Agaricomycetes</taxon>
        <taxon>Polyporales</taxon>
        <taxon>Polyporaceae</taxon>
        <taxon>Trametes</taxon>
    </lineage>
</organism>
<protein>
    <submittedName>
        <fullName evidence="2">Uncharacterized protein</fullName>
    </submittedName>
</protein>
<reference evidence="2 3" key="1">
    <citation type="journal article" date="2015" name="Biotechnol. Biofuels">
        <title>Enhanced degradation of softwood versus hardwood by the white-rot fungus Pycnoporus coccineus.</title>
        <authorList>
            <person name="Couturier M."/>
            <person name="Navarro D."/>
            <person name="Chevret D."/>
            <person name="Henrissat B."/>
            <person name="Piumi F."/>
            <person name="Ruiz-Duenas F.J."/>
            <person name="Martinez A.T."/>
            <person name="Grigoriev I.V."/>
            <person name="Riley R."/>
            <person name="Lipzen A."/>
            <person name="Berrin J.G."/>
            <person name="Master E.R."/>
            <person name="Rosso M.N."/>
        </authorList>
    </citation>
    <scope>NUCLEOTIDE SEQUENCE [LARGE SCALE GENOMIC DNA]</scope>
    <source>
        <strain evidence="2 3">BRFM310</strain>
    </source>
</reference>
<sequence length="67" mass="7261">MEAPDPRGLGSIARRPTRTPPDPGASSYSARRYIQRSGKPLQWKARGRTEAQLPPDGGVQLSVSTMV</sequence>
<feature type="region of interest" description="Disordered" evidence="1">
    <location>
        <begin position="1"/>
        <end position="67"/>
    </location>
</feature>
<keyword evidence="3" id="KW-1185">Reference proteome</keyword>
<evidence type="ECO:0000313" key="2">
    <source>
        <dbReference type="EMBL" id="OSD05905.1"/>
    </source>
</evidence>
<dbReference type="EMBL" id="KZ084091">
    <property type="protein sequence ID" value="OSD05905.1"/>
    <property type="molecule type" value="Genomic_DNA"/>
</dbReference>
<gene>
    <name evidence="2" type="ORF">PYCCODRAFT_1431726</name>
</gene>
<evidence type="ECO:0000256" key="1">
    <source>
        <dbReference type="SAM" id="MobiDB-lite"/>
    </source>
</evidence>
<dbReference type="AlphaFoldDB" id="A0A1Y2IXL5"/>